<evidence type="ECO:0000256" key="1">
    <source>
        <dbReference type="SAM" id="SignalP"/>
    </source>
</evidence>
<reference evidence="3" key="1">
    <citation type="journal article" date="2020" name="mSystems">
        <title>Genome- and Community-Level Interaction Insights into Carbon Utilization and Element Cycling Functions of Hydrothermarchaeota in Hydrothermal Sediment.</title>
        <authorList>
            <person name="Zhou Z."/>
            <person name="Liu Y."/>
            <person name="Xu W."/>
            <person name="Pan J."/>
            <person name="Luo Z.H."/>
            <person name="Li M."/>
        </authorList>
    </citation>
    <scope>NUCLEOTIDE SEQUENCE [LARGE SCALE GENOMIC DNA]</scope>
    <source>
        <strain evidence="3">HyVt-577</strain>
    </source>
</reference>
<comment type="caution">
    <text evidence="3">The sequence shown here is derived from an EMBL/GenBank/DDBJ whole genome shotgun (WGS) entry which is preliminary data.</text>
</comment>
<dbReference type="AlphaFoldDB" id="A0A7V4U0K7"/>
<feature type="signal peptide" evidence="1">
    <location>
        <begin position="1"/>
        <end position="25"/>
    </location>
</feature>
<evidence type="ECO:0000313" key="3">
    <source>
        <dbReference type="EMBL" id="HGY54684.1"/>
    </source>
</evidence>
<dbReference type="NCBIfam" id="TIGR04183">
    <property type="entry name" value="Por_Secre_tail"/>
    <property type="match status" value="1"/>
</dbReference>
<sequence length="554" mass="63594">MVTTSVRSALFLFFAFFFCFQSALAQSDTLAVIMVDQRLYALLKDDIDQYAQLAAQRRGFGIFLDNTENLDDFTYDQIRRRILDFRSRFTQLEGVLAIGNIKLPSFYKVRGDILHVRLYPAYYEDFDLNLSRYYQSGAVDPYCVNGDDGFCQVLYEDGYAVPEHDFDLINYFPTTPDIWTCYMPVGKSEESTYLDFAAQLQPYFEKLLSFYNGIYMPENKMYMVSNDLYGGDYNFWQLYGDVHNVDFYAMNPSTDTTCIESGRTAEECYQRAQLENYPSHEAFMEEYNSRYWMGEGWQKDSIYTAHMLSGNYEFVLVNVHSWEQEALISSAEADTLHNGGMIMIGLGCSTAGFRQPGSPSNVETATYPEDNILLSYLYGTSHFLAALGAPFYRGHAGHFEQIIDVMKNDGEYLGRAHWRRMRYLYENAQNEVNLKEQINEMLLGDPFLDAQPPLVSALPQKSGPTILKDVLLLNNYPNPFNPQTVIRYRLPAFSAVELTVYNILGQKIATLVDRQQQAGDYSVRFDAAGLPAGVYIYRLKAGKILQQRKMLLLR</sequence>
<evidence type="ECO:0000259" key="2">
    <source>
        <dbReference type="Pfam" id="PF18962"/>
    </source>
</evidence>
<keyword evidence="1" id="KW-0732">Signal</keyword>
<protein>
    <submittedName>
        <fullName evidence="3">T9SS type A sorting domain-containing protein</fullName>
    </submittedName>
</protein>
<name>A0A7V4U0K7_CALAY</name>
<proteinExistence type="predicted"/>
<dbReference type="EMBL" id="DRQG01000026">
    <property type="protein sequence ID" value="HGY54684.1"/>
    <property type="molecule type" value="Genomic_DNA"/>
</dbReference>
<feature type="domain" description="Secretion system C-terminal sorting" evidence="2">
    <location>
        <begin position="476"/>
        <end position="550"/>
    </location>
</feature>
<dbReference type="InterPro" id="IPR026444">
    <property type="entry name" value="Secre_tail"/>
</dbReference>
<organism evidence="3">
    <name type="scientific">Caldithrix abyssi</name>
    <dbReference type="NCBI Taxonomy" id="187145"/>
    <lineage>
        <taxon>Bacteria</taxon>
        <taxon>Pseudomonadati</taxon>
        <taxon>Calditrichota</taxon>
        <taxon>Calditrichia</taxon>
        <taxon>Calditrichales</taxon>
        <taxon>Calditrichaceae</taxon>
        <taxon>Caldithrix</taxon>
    </lineage>
</organism>
<feature type="chain" id="PRO_5030668219" evidence="1">
    <location>
        <begin position="26"/>
        <end position="554"/>
    </location>
</feature>
<dbReference type="Pfam" id="PF18962">
    <property type="entry name" value="Por_Secre_tail"/>
    <property type="match status" value="1"/>
</dbReference>
<gene>
    <name evidence="3" type="ORF">ENK44_03190</name>
</gene>
<dbReference type="Proteomes" id="UP000885779">
    <property type="component" value="Unassembled WGS sequence"/>
</dbReference>
<accession>A0A7V4U0K7</accession>
<dbReference type="Gene3D" id="2.60.40.4070">
    <property type="match status" value="1"/>
</dbReference>